<gene>
    <name evidence="2" type="ORF">EDD18DRAFT_1459090</name>
</gene>
<dbReference type="EMBL" id="JAUEPU010000006">
    <property type="protein sequence ID" value="KAK0501616.1"/>
    <property type="molecule type" value="Genomic_DNA"/>
</dbReference>
<organism evidence="2 3">
    <name type="scientific">Armillaria luteobubalina</name>
    <dbReference type="NCBI Taxonomy" id="153913"/>
    <lineage>
        <taxon>Eukaryota</taxon>
        <taxon>Fungi</taxon>
        <taxon>Dikarya</taxon>
        <taxon>Basidiomycota</taxon>
        <taxon>Agaricomycotina</taxon>
        <taxon>Agaricomycetes</taxon>
        <taxon>Agaricomycetidae</taxon>
        <taxon>Agaricales</taxon>
        <taxon>Marasmiineae</taxon>
        <taxon>Physalacriaceae</taxon>
        <taxon>Armillaria</taxon>
    </lineage>
</organism>
<evidence type="ECO:0000313" key="3">
    <source>
        <dbReference type="Proteomes" id="UP001175228"/>
    </source>
</evidence>
<dbReference type="AlphaFoldDB" id="A0AA39QFS2"/>
<evidence type="ECO:0008006" key="4">
    <source>
        <dbReference type="Google" id="ProtNLM"/>
    </source>
</evidence>
<comment type="caution">
    <text evidence="2">The sequence shown here is derived from an EMBL/GenBank/DDBJ whole genome shotgun (WGS) entry which is preliminary data.</text>
</comment>
<name>A0AA39QFS2_9AGAR</name>
<feature type="region of interest" description="Disordered" evidence="1">
    <location>
        <begin position="594"/>
        <end position="619"/>
    </location>
</feature>
<keyword evidence="3" id="KW-1185">Reference proteome</keyword>
<proteinExistence type="predicted"/>
<evidence type="ECO:0000256" key="1">
    <source>
        <dbReference type="SAM" id="MobiDB-lite"/>
    </source>
</evidence>
<evidence type="ECO:0000313" key="2">
    <source>
        <dbReference type="EMBL" id="KAK0501616.1"/>
    </source>
</evidence>
<sequence length="619" mass="71091">MADTVPVEFLPPRRVQDKYPYPPSFKVLLKNNDPPPADLDVTCTIPDMMVRAADDIALAKKEIQFLLAQIEEKKVDILALNRVIDDCNVVLSPIRRLPTDITLEIFCAVVGERYDVFEITRGPWILTHVCKKWRNSACTYGALWSSADITNIRSQRKTLSIREPAMLLQTALKRSGTFLLSVWFDYEIKKSPRAYQFSEIDLPSMDSDSGELSTSTVDDDESFLSNRRRYRVKGQNVAKVPTDCQLVSVLGRHSRRLKYLNINISTPLALKCLRRLNGRLDRLETLQIQISFDDRIHNEIQEFFSIAPMLHSVHLNDLPLASILHLPLAQLRFLDHQLLRMRADEWRATVPILLLRGSRLTDYGPPSPPALYKGEIARIDNALLRTFRVRAWYVLDYFCLPGIYELHIYHFLRATGQTAGDTLSDFIHRSSCTLRKLRLWGVPDSILSALPSVHKSLVDLEITVTSSNTNLLSGLTAFMCEPDHFPRLSRLEIKISNDICFYIDTLTESLKRIYTLVDELWDAGTKVRLEVWFSILDFRNVHRVCDVRKFRCLRDEGLDIAVFAARKRYWSDTTGHDEEEDVEALRDVLLYEDGQDDSSDSEDDDFEDDDDLGNVSEEC</sequence>
<dbReference type="Proteomes" id="UP001175228">
    <property type="component" value="Unassembled WGS sequence"/>
</dbReference>
<protein>
    <recommendedName>
        <fullName evidence="4">F-box domain-containing protein</fullName>
    </recommendedName>
</protein>
<reference evidence="2" key="1">
    <citation type="submission" date="2023-06" db="EMBL/GenBank/DDBJ databases">
        <authorList>
            <consortium name="Lawrence Berkeley National Laboratory"/>
            <person name="Ahrendt S."/>
            <person name="Sahu N."/>
            <person name="Indic B."/>
            <person name="Wong-Bajracharya J."/>
            <person name="Merenyi Z."/>
            <person name="Ke H.-M."/>
            <person name="Monk M."/>
            <person name="Kocsube S."/>
            <person name="Drula E."/>
            <person name="Lipzen A."/>
            <person name="Balint B."/>
            <person name="Henrissat B."/>
            <person name="Andreopoulos B."/>
            <person name="Martin F.M."/>
            <person name="Harder C.B."/>
            <person name="Rigling D."/>
            <person name="Ford K.L."/>
            <person name="Foster G.D."/>
            <person name="Pangilinan J."/>
            <person name="Papanicolaou A."/>
            <person name="Barry K."/>
            <person name="LaButti K."/>
            <person name="Viragh M."/>
            <person name="Koriabine M."/>
            <person name="Yan M."/>
            <person name="Riley R."/>
            <person name="Champramary S."/>
            <person name="Plett K.L."/>
            <person name="Tsai I.J."/>
            <person name="Slot J."/>
            <person name="Sipos G."/>
            <person name="Plett J."/>
            <person name="Nagy L.G."/>
            <person name="Grigoriev I.V."/>
        </authorList>
    </citation>
    <scope>NUCLEOTIDE SEQUENCE</scope>
    <source>
        <strain evidence="2">HWK02</strain>
    </source>
</reference>
<accession>A0AA39QFS2</accession>